<evidence type="ECO:0000256" key="1">
    <source>
        <dbReference type="ARBA" id="ARBA00004604"/>
    </source>
</evidence>
<feature type="region of interest" description="Disordered" evidence="6">
    <location>
        <begin position="317"/>
        <end position="350"/>
    </location>
</feature>
<comment type="caution">
    <text evidence="8">The sequence shown here is derived from an EMBL/GenBank/DDBJ whole genome shotgun (WGS) entry which is preliminary data.</text>
</comment>
<dbReference type="OrthoDB" id="28112at2759"/>
<protein>
    <recommendedName>
        <fullName evidence="7">U3 small nucleolar RNA-associated protein 6 N-terminal domain-containing protein</fullName>
    </recommendedName>
</protein>
<evidence type="ECO:0000256" key="5">
    <source>
        <dbReference type="ARBA" id="ARBA00023242"/>
    </source>
</evidence>
<evidence type="ECO:0000313" key="9">
    <source>
        <dbReference type="Proteomes" id="UP000266861"/>
    </source>
</evidence>
<evidence type="ECO:0000256" key="2">
    <source>
        <dbReference type="ARBA" id="ARBA00010734"/>
    </source>
</evidence>
<evidence type="ECO:0000256" key="4">
    <source>
        <dbReference type="ARBA" id="ARBA00022737"/>
    </source>
</evidence>
<feature type="compositionally biased region" description="Acidic residues" evidence="6">
    <location>
        <begin position="329"/>
        <end position="347"/>
    </location>
</feature>
<dbReference type="PANTHER" id="PTHR23271:SF1">
    <property type="entry name" value="U3 SMALL NUCLEOLAR RNA-ASSOCIATED PROTEIN 6 HOMOLOG"/>
    <property type="match status" value="1"/>
</dbReference>
<dbReference type="GO" id="GO:0032040">
    <property type="term" value="C:small-subunit processome"/>
    <property type="evidence" value="ECO:0007669"/>
    <property type="project" value="TreeGrafter"/>
</dbReference>
<dbReference type="GO" id="GO:0000462">
    <property type="term" value="P:maturation of SSU-rRNA from tricistronic rRNA transcript (SSU-rRNA, 5.8S rRNA, LSU-rRNA)"/>
    <property type="evidence" value="ECO:0007669"/>
    <property type="project" value="InterPro"/>
</dbReference>
<dbReference type="InterPro" id="IPR055347">
    <property type="entry name" value="UTP6_N"/>
</dbReference>
<dbReference type="EMBL" id="PQFF01000091">
    <property type="protein sequence ID" value="RHZ83287.1"/>
    <property type="molecule type" value="Genomic_DNA"/>
</dbReference>
<dbReference type="Gene3D" id="1.25.40.10">
    <property type="entry name" value="Tetratricopeptide repeat domain"/>
    <property type="match status" value="1"/>
</dbReference>
<keyword evidence="4" id="KW-0677">Repeat</keyword>
<dbReference type="GO" id="GO:0030515">
    <property type="term" value="F:snoRNA binding"/>
    <property type="evidence" value="ECO:0007669"/>
    <property type="project" value="InterPro"/>
</dbReference>
<organism evidence="8 9">
    <name type="scientific">Diversispora epigaea</name>
    <dbReference type="NCBI Taxonomy" id="1348612"/>
    <lineage>
        <taxon>Eukaryota</taxon>
        <taxon>Fungi</taxon>
        <taxon>Fungi incertae sedis</taxon>
        <taxon>Mucoromycota</taxon>
        <taxon>Glomeromycotina</taxon>
        <taxon>Glomeromycetes</taxon>
        <taxon>Diversisporales</taxon>
        <taxon>Diversisporaceae</taxon>
        <taxon>Diversispora</taxon>
    </lineage>
</organism>
<sequence>MTDRSGFTGIRITTLLEQIIPELKDLEKKERNKIYYKKRSNFEYALKERPTLVKDFLKYIEYEMNLEKLRKMRKAGIKGKATISDYAITRRIYVSSKNLVATLSYGITIQAHPDKPMFYALAATWEFETNGNIISARALMQRGLRMISTSDELWKEYFKLELSYVNKIRARRAIISLNPTKEKVEMEPNNMDDSMIEENNNYSQSDNIIPIIPIIIDEKTTWEFETNGNIISARALMQRGLRMISTSDELWKEYFKLELSYVNKIRARRAIISLNPTKEKVEMEPNNMDDSMIEENNNYSQSDNIIPIIPIIIDEKSNSNHNNNHNNNDDDDNVVDDDDNDYGDDDNGTNNKLMQGTIVKIAFSNAIKEFIDICRQYSDTLITFIKVSRDFRNNMEARSFLLKDTFCDTVEEYRESIEGLGSKE</sequence>
<evidence type="ECO:0000313" key="8">
    <source>
        <dbReference type="EMBL" id="RHZ83287.1"/>
    </source>
</evidence>
<evidence type="ECO:0000256" key="3">
    <source>
        <dbReference type="ARBA" id="ARBA00022552"/>
    </source>
</evidence>
<dbReference type="STRING" id="1348612.A0A397J729"/>
<proteinExistence type="inferred from homology"/>
<dbReference type="InterPro" id="IPR003107">
    <property type="entry name" value="HAT"/>
</dbReference>
<evidence type="ECO:0000256" key="6">
    <source>
        <dbReference type="SAM" id="MobiDB-lite"/>
    </source>
</evidence>
<feature type="domain" description="U3 small nucleolar RNA-associated protein 6 N-terminal" evidence="7">
    <location>
        <begin position="16"/>
        <end position="91"/>
    </location>
</feature>
<keyword evidence="3" id="KW-0698">rRNA processing</keyword>
<dbReference type="PANTHER" id="PTHR23271">
    <property type="entry name" value="HEPATOCELLULAR CARCINOMA-ASSOCIATED ANTIGEN 66"/>
    <property type="match status" value="1"/>
</dbReference>
<gene>
    <name evidence="8" type="ORF">Glove_97g83</name>
</gene>
<comment type="similarity">
    <text evidence="2">Belongs to the UTP6 family.</text>
</comment>
<dbReference type="SMART" id="SM00386">
    <property type="entry name" value="HAT"/>
    <property type="match status" value="3"/>
</dbReference>
<dbReference type="GO" id="GO:0034388">
    <property type="term" value="C:Pwp2p-containing subcomplex of 90S preribosome"/>
    <property type="evidence" value="ECO:0007669"/>
    <property type="project" value="TreeGrafter"/>
</dbReference>
<dbReference type="InterPro" id="IPR013949">
    <property type="entry name" value="Utp6"/>
</dbReference>
<keyword evidence="9" id="KW-1185">Reference proteome</keyword>
<dbReference type="InterPro" id="IPR011990">
    <property type="entry name" value="TPR-like_helical_dom_sf"/>
</dbReference>
<dbReference type="Pfam" id="PF08640">
    <property type="entry name" value="U3_assoc_6"/>
    <property type="match status" value="1"/>
</dbReference>
<name>A0A397J729_9GLOM</name>
<keyword evidence="5" id="KW-0539">Nucleus</keyword>
<dbReference type="AlphaFoldDB" id="A0A397J729"/>
<evidence type="ECO:0000259" key="7">
    <source>
        <dbReference type="Pfam" id="PF08640"/>
    </source>
</evidence>
<accession>A0A397J729</accession>
<reference evidence="8 9" key="1">
    <citation type="submission" date="2018-08" db="EMBL/GenBank/DDBJ databases">
        <title>Genome and evolution of the arbuscular mycorrhizal fungus Diversispora epigaea (formerly Glomus versiforme) and its bacterial endosymbionts.</title>
        <authorList>
            <person name="Sun X."/>
            <person name="Fei Z."/>
            <person name="Harrison M."/>
        </authorList>
    </citation>
    <scope>NUCLEOTIDE SEQUENCE [LARGE SCALE GENOMIC DNA]</scope>
    <source>
        <strain evidence="8 9">IT104</strain>
    </source>
</reference>
<comment type="subcellular location">
    <subcellularLocation>
        <location evidence="1">Nucleus</location>
        <location evidence="1">Nucleolus</location>
    </subcellularLocation>
</comment>
<dbReference type="Proteomes" id="UP000266861">
    <property type="component" value="Unassembled WGS sequence"/>
</dbReference>